<dbReference type="PROSITE" id="PS00086">
    <property type="entry name" value="CYTOCHROME_P450"/>
    <property type="match status" value="1"/>
</dbReference>
<evidence type="ECO:0000256" key="9">
    <source>
        <dbReference type="ARBA" id="ARBA00023002"/>
    </source>
</evidence>
<keyword evidence="9 14" id="KW-0560">Oxidoreductase</keyword>
<dbReference type="InterPro" id="IPR001128">
    <property type="entry name" value="Cyt_P450"/>
</dbReference>
<dbReference type="PANTHER" id="PTHR46300:SF7">
    <property type="entry name" value="P450, PUTATIVE (EUROFUNG)-RELATED"/>
    <property type="match status" value="1"/>
</dbReference>
<evidence type="ECO:0000256" key="5">
    <source>
        <dbReference type="ARBA" id="ARBA00022617"/>
    </source>
</evidence>
<keyword evidence="11 14" id="KW-0503">Monooxygenase</keyword>
<dbReference type="Proteomes" id="UP000256964">
    <property type="component" value="Unassembled WGS sequence"/>
</dbReference>
<name>A0A371CNZ2_9APHY</name>
<dbReference type="PANTHER" id="PTHR46300">
    <property type="entry name" value="P450, PUTATIVE (EUROFUNG)-RELATED-RELATED"/>
    <property type="match status" value="1"/>
</dbReference>
<dbReference type="InterPro" id="IPR036396">
    <property type="entry name" value="Cyt_P450_sf"/>
</dbReference>
<dbReference type="AlphaFoldDB" id="A0A371CNZ2"/>
<sequence length="502" mass="56498">MSLSDPVPFVLLAAVLAAAISWIFSRPTNRRYAPGPPIRPLLGNILDMPAQGDMLAFARCREQYGDIFFFHGLGYKVLVINSMKAITDLFEKRHSIYSDRPAFTVVGELMRLGQSTPLLPYNDDWRIHRKLAHIALGPNAIKQYHHIQEDLAALLSQQFLEAPEKFIDHVRLAVARVVLSVTYGLRVDKADDEYVTHAEDTMRMISEATVPGAFLADIFPSLKHLPSWVPFKRHARHGREMIEHLVTTPFEYVKEQMQAGVAPPSLANHLLSEYDKGDIDHQIKWATGSLYGAGGETSYATTLTFMMAMALHPEKQRLAQEEIDRVIGTERLPTINDKSQLPYVNAAIKETMRWKPAVPMSLARMVSEDDVYEGYFIPKGTIVLPNSWAVAYEHHGPYDPREYVPERWLVGEGEDAPVDPAQWAFGFGRRLCPGKPLAENSIFIFISTLLSVFDISLPDEGELKPEFTMGLISYPLPFKCKITPRSASKVAQVSWRAAHCTI</sequence>
<dbReference type="GO" id="GO:0004497">
    <property type="term" value="F:monooxygenase activity"/>
    <property type="evidence" value="ECO:0007669"/>
    <property type="project" value="UniProtKB-KW"/>
</dbReference>
<dbReference type="InterPro" id="IPR050364">
    <property type="entry name" value="Cytochrome_P450_fung"/>
</dbReference>
<dbReference type="PRINTS" id="PR00385">
    <property type="entry name" value="P450"/>
</dbReference>
<comment type="pathway">
    <text evidence="3">Secondary metabolite biosynthesis.</text>
</comment>
<keyword evidence="12" id="KW-0472">Membrane</keyword>
<proteinExistence type="inferred from homology"/>
<keyword evidence="10 13" id="KW-0408">Iron</keyword>
<evidence type="ECO:0000256" key="2">
    <source>
        <dbReference type="ARBA" id="ARBA00004167"/>
    </source>
</evidence>
<evidence type="ECO:0000256" key="8">
    <source>
        <dbReference type="ARBA" id="ARBA00022989"/>
    </source>
</evidence>
<keyword evidence="8" id="KW-1133">Transmembrane helix</keyword>
<dbReference type="EMBL" id="KZ857495">
    <property type="protein sequence ID" value="RDX42019.1"/>
    <property type="molecule type" value="Genomic_DNA"/>
</dbReference>
<keyword evidence="5 13" id="KW-0349">Heme</keyword>
<keyword evidence="6" id="KW-0812">Transmembrane</keyword>
<dbReference type="PRINTS" id="PR00463">
    <property type="entry name" value="EP450I"/>
</dbReference>
<reference evidence="15 16" key="1">
    <citation type="journal article" date="2018" name="Biotechnol. Biofuels">
        <title>Integrative visual omics of the white-rot fungus Polyporus brumalis exposes the biotechnological potential of its oxidative enzymes for delignifying raw plant biomass.</title>
        <authorList>
            <person name="Miyauchi S."/>
            <person name="Rancon A."/>
            <person name="Drula E."/>
            <person name="Hage H."/>
            <person name="Chaduli D."/>
            <person name="Favel A."/>
            <person name="Grisel S."/>
            <person name="Henrissat B."/>
            <person name="Herpoel-Gimbert I."/>
            <person name="Ruiz-Duenas F.J."/>
            <person name="Chevret D."/>
            <person name="Hainaut M."/>
            <person name="Lin J."/>
            <person name="Wang M."/>
            <person name="Pangilinan J."/>
            <person name="Lipzen A."/>
            <person name="Lesage-Meessen L."/>
            <person name="Navarro D."/>
            <person name="Riley R."/>
            <person name="Grigoriev I.V."/>
            <person name="Zhou S."/>
            <person name="Raouche S."/>
            <person name="Rosso M.N."/>
        </authorList>
    </citation>
    <scope>NUCLEOTIDE SEQUENCE [LARGE SCALE GENOMIC DNA]</scope>
    <source>
        <strain evidence="15 16">BRFM 1820</strain>
    </source>
</reference>
<keyword evidence="7 13" id="KW-0479">Metal-binding</keyword>
<dbReference type="Pfam" id="PF00067">
    <property type="entry name" value="p450"/>
    <property type="match status" value="1"/>
</dbReference>
<dbReference type="OrthoDB" id="2789670at2759"/>
<evidence type="ECO:0000256" key="12">
    <source>
        <dbReference type="ARBA" id="ARBA00023136"/>
    </source>
</evidence>
<evidence type="ECO:0000256" key="6">
    <source>
        <dbReference type="ARBA" id="ARBA00022692"/>
    </source>
</evidence>
<dbReference type="GO" id="GO:0005506">
    <property type="term" value="F:iron ion binding"/>
    <property type="evidence" value="ECO:0007669"/>
    <property type="project" value="InterPro"/>
</dbReference>
<comment type="subcellular location">
    <subcellularLocation>
        <location evidence="2">Membrane</location>
        <topology evidence="2">Single-pass membrane protein</topology>
    </subcellularLocation>
</comment>
<dbReference type="STRING" id="139420.A0A371CNZ2"/>
<evidence type="ECO:0000256" key="4">
    <source>
        <dbReference type="ARBA" id="ARBA00010617"/>
    </source>
</evidence>
<dbReference type="SUPFAM" id="SSF48264">
    <property type="entry name" value="Cytochrome P450"/>
    <property type="match status" value="1"/>
</dbReference>
<evidence type="ECO:0000256" key="10">
    <source>
        <dbReference type="ARBA" id="ARBA00023004"/>
    </source>
</evidence>
<evidence type="ECO:0000256" key="7">
    <source>
        <dbReference type="ARBA" id="ARBA00022723"/>
    </source>
</evidence>
<dbReference type="GO" id="GO:0020037">
    <property type="term" value="F:heme binding"/>
    <property type="evidence" value="ECO:0007669"/>
    <property type="project" value="InterPro"/>
</dbReference>
<evidence type="ECO:0000313" key="15">
    <source>
        <dbReference type="EMBL" id="RDX42019.1"/>
    </source>
</evidence>
<organism evidence="15 16">
    <name type="scientific">Lentinus brumalis</name>
    <dbReference type="NCBI Taxonomy" id="2498619"/>
    <lineage>
        <taxon>Eukaryota</taxon>
        <taxon>Fungi</taxon>
        <taxon>Dikarya</taxon>
        <taxon>Basidiomycota</taxon>
        <taxon>Agaricomycotina</taxon>
        <taxon>Agaricomycetes</taxon>
        <taxon>Polyporales</taxon>
        <taxon>Polyporaceae</taxon>
        <taxon>Lentinus</taxon>
    </lineage>
</organism>
<dbReference type="InterPro" id="IPR002401">
    <property type="entry name" value="Cyt_P450_E_grp-I"/>
</dbReference>
<comment type="cofactor">
    <cofactor evidence="1 13">
        <name>heme</name>
        <dbReference type="ChEBI" id="CHEBI:30413"/>
    </cofactor>
</comment>
<evidence type="ECO:0000256" key="11">
    <source>
        <dbReference type="ARBA" id="ARBA00023033"/>
    </source>
</evidence>
<keyword evidence="16" id="KW-1185">Reference proteome</keyword>
<protein>
    <submittedName>
        <fullName evidence="15">Cytochrome P450</fullName>
    </submittedName>
</protein>
<evidence type="ECO:0000256" key="14">
    <source>
        <dbReference type="RuleBase" id="RU000461"/>
    </source>
</evidence>
<dbReference type="GO" id="GO:0016705">
    <property type="term" value="F:oxidoreductase activity, acting on paired donors, with incorporation or reduction of molecular oxygen"/>
    <property type="evidence" value="ECO:0007669"/>
    <property type="project" value="InterPro"/>
</dbReference>
<dbReference type="Gene3D" id="1.10.630.10">
    <property type="entry name" value="Cytochrome P450"/>
    <property type="match status" value="1"/>
</dbReference>
<evidence type="ECO:0000256" key="3">
    <source>
        <dbReference type="ARBA" id="ARBA00005179"/>
    </source>
</evidence>
<dbReference type="CDD" id="cd11065">
    <property type="entry name" value="CYP64-like"/>
    <property type="match status" value="1"/>
</dbReference>
<dbReference type="InterPro" id="IPR017972">
    <property type="entry name" value="Cyt_P450_CS"/>
</dbReference>
<accession>A0A371CNZ2</accession>
<dbReference type="GO" id="GO:0016020">
    <property type="term" value="C:membrane"/>
    <property type="evidence" value="ECO:0007669"/>
    <property type="project" value="UniProtKB-SubCell"/>
</dbReference>
<feature type="binding site" description="axial binding residue" evidence="13">
    <location>
        <position position="432"/>
    </location>
    <ligand>
        <name>heme</name>
        <dbReference type="ChEBI" id="CHEBI:30413"/>
    </ligand>
    <ligandPart>
        <name>Fe</name>
        <dbReference type="ChEBI" id="CHEBI:18248"/>
    </ligandPart>
</feature>
<evidence type="ECO:0000256" key="13">
    <source>
        <dbReference type="PIRSR" id="PIRSR602401-1"/>
    </source>
</evidence>
<evidence type="ECO:0000313" key="16">
    <source>
        <dbReference type="Proteomes" id="UP000256964"/>
    </source>
</evidence>
<comment type="similarity">
    <text evidence="4 14">Belongs to the cytochrome P450 family.</text>
</comment>
<evidence type="ECO:0000256" key="1">
    <source>
        <dbReference type="ARBA" id="ARBA00001971"/>
    </source>
</evidence>
<gene>
    <name evidence="15" type="ORF">OH76DRAFT_1498436</name>
</gene>